<dbReference type="STRING" id="4565.A0A3B6GRS4"/>
<evidence type="ECO:0000259" key="9">
    <source>
        <dbReference type="Pfam" id="PF01095"/>
    </source>
</evidence>
<evidence type="ECO:0000256" key="4">
    <source>
        <dbReference type="ARBA" id="ARBA00022801"/>
    </source>
</evidence>
<evidence type="ECO:0000256" key="8">
    <source>
        <dbReference type="ARBA" id="ARBA00057335"/>
    </source>
</evidence>
<dbReference type="Gene3D" id="2.160.20.10">
    <property type="entry name" value="Single-stranded right-handed beta-helix, Pectin lyase-like"/>
    <property type="match status" value="1"/>
</dbReference>
<evidence type="ECO:0000256" key="2">
    <source>
        <dbReference type="ARBA" id="ARBA00008891"/>
    </source>
</evidence>
<keyword evidence="11" id="KW-1185">Reference proteome</keyword>
<dbReference type="UniPathway" id="UPA00545">
    <property type="reaction ID" value="UER00823"/>
</dbReference>
<dbReference type="Proteomes" id="UP000019116">
    <property type="component" value="Chromosome 3D"/>
</dbReference>
<dbReference type="SUPFAM" id="SSF51126">
    <property type="entry name" value="Pectin lyase-like"/>
    <property type="match status" value="1"/>
</dbReference>
<dbReference type="SMR" id="A0A3B6GRS4"/>
<keyword evidence="5" id="KW-0063">Aspartyl esterase</keyword>
<dbReference type="Gramene" id="TraesPARA_EIv1.0_1109980.1">
    <property type="protein sequence ID" value="TraesPARA_EIv1.0_1109980.1.CDS"/>
    <property type="gene ID" value="TraesPARA_EIv1.0_1109980"/>
</dbReference>
<dbReference type="EC" id="3.1.1.11" evidence="3"/>
<dbReference type="Gramene" id="TraesCLE_scaffold_157541_01G000100.1">
    <property type="protein sequence ID" value="TraesCLE_scaffold_157541_01G000100.1"/>
    <property type="gene ID" value="TraesCLE_scaffold_157541_01G000100"/>
</dbReference>
<dbReference type="Gramene" id="TraesCS3D02G224400.1">
    <property type="protein sequence ID" value="TraesCS3D02G224400.1"/>
    <property type="gene ID" value="TraesCS3D02G224400"/>
</dbReference>
<dbReference type="Pfam" id="PF01095">
    <property type="entry name" value="Pectinesterase"/>
    <property type="match status" value="1"/>
</dbReference>
<organism evidence="10">
    <name type="scientific">Triticum aestivum</name>
    <name type="common">Wheat</name>
    <dbReference type="NCBI Taxonomy" id="4565"/>
    <lineage>
        <taxon>Eukaryota</taxon>
        <taxon>Viridiplantae</taxon>
        <taxon>Streptophyta</taxon>
        <taxon>Embryophyta</taxon>
        <taxon>Tracheophyta</taxon>
        <taxon>Spermatophyta</taxon>
        <taxon>Magnoliopsida</taxon>
        <taxon>Liliopsida</taxon>
        <taxon>Poales</taxon>
        <taxon>Poaceae</taxon>
        <taxon>BOP clade</taxon>
        <taxon>Pooideae</taxon>
        <taxon>Triticodae</taxon>
        <taxon>Triticeae</taxon>
        <taxon>Triticinae</taxon>
        <taxon>Triticum</taxon>
    </lineage>
</organism>
<dbReference type="InterPro" id="IPR000070">
    <property type="entry name" value="Pectinesterase_cat"/>
</dbReference>
<accession>A0A3B6GRS4</accession>
<dbReference type="Gramene" id="TraesCS3D03G0545100.2">
    <property type="protein sequence ID" value="TraesCS3D03G0545100.2.CDS"/>
    <property type="gene ID" value="TraesCS3D03G0545100"/>
</dbReference>
<dbReference type="InterPro" id="IPR011050">
    <property type="entry name" value="Pectin_lyase_fold/virulence"/>
</dbReference>
<keyword evidence="6" id="KW-0325">Glycoprotein</keyword>
<evidence type="ECO:0000256" key="6">
    <source>
        <dbReference type="ARBA" id="ARBA00023180"/>
    </source>
</evidence>
<dbReference type="AlphaFoldDB" id="A0A3B6GRS4"/>
<sequence>MARTRSACLEVEMNHREMLHRVNSAARVAILLPLLCFCSATSSYSFPDDAACASGMAMAGPGNLLTVDQSGKGDYRKIHEAIAAAPANSSARTVILIKPGVYRQKIVVPVDKPNITLFGTSANTTVITWNEQWVSSDTSPTVSVLASDFVASRLTFRNTLGTSAPAIAVRVMGDRAAFYGCSFSSFQDTLLDDNGRHYYCGCYIEGGTDFICGNGRALFEKCHLHSTSPNGGAFTAQKRASESNHTGYSFVGCKLTGVGVSTSILGRPWEPYSRVVFALTYMSAAVSPRGWDDWNRTANQRTAFYGQYQCYGQGAKTDGRVKWARNLSPTEAAPFMTKAWIDGQQWLPKQPPS</sequence>
<dbReference type="GO" id="GO:0030599">
    <property type="term" value="F:pectinesterase activity"/>
    <property type="evidence" value="ECO:0000318"/>
    <property type="project" value="GO_Central"/>
</dbReference>
<evidence type="ECO:0000313" key="11">
    <source>
        <dbReference type="Proteomes" id="UP000019116"/>
    </source>
</evidence>
<evidence type="ECO:0000256" key="7">
    <source>
        <dbReference type="ARBA" id="ARBA00047928"/>
    </source>
</evidence>
<evidence type="ECO:0000256" key="3">
    <source>
        <dbReference type="ARBA" id="ARBA00013229"/>
    </source>
</evidence>
<evidence type="ECO:0000256" key="1">
    <source>
        <dbReference type="ARBA" id="ARBA00005184"/>
    </source>
</evidence>
<comment type="function">
    <text evidence="8">Acts in the modification of cell walls via demethylesterification of cell wall pectin.</text>
</comment>
<dbReference type="Gramene" id="TraesROB_scaffold_030783_01G000100.1">
    <property type="protein sequence ID" value="TraesROB_scaffold_030783_01G000100.1"/>
    <property type="gene ID" value="TraesROB_scaffold_030783_01G000100"/>
</dbReference>
<comment type="catalytic activity">
    <reaction evidence="7">
        <text>[(1-&gt;4)-alpha-D-galacturonosyl methyl ester](n) + n H2O = [(1-&gt;4)-alpha-D-galacturonosyl](n) + n methanol + n H(+)</text>
        <dbReference type="Rhea" id="RHEA:22380"/>
        <dbReference type="Rhea" id="RHEA-COMP:14570"/>
        <dbReference type="Rhea" id="RHEA-COMP:14573"/>
        <dbReference type="ChEBI" id="CHEBI:15377"/>
        <dbReference type="ChEBI" id="CHEBI:15378"/>
        <dbReference type="ChEBI" id="CHEBI:17790"/>
        <dbReference type="ChEBI" id="CHEBI:140522"/>
        <dbReference type="ChEBI" id="CHEBI:140523"/>
        <dbReference type="EC" id="3.1.1.11"/>
    </reaction>
</comment>
<evidence type="ECO:0000313" key="10">
    <source>
        <dbReference type="EnsemblPlants" id="TraesCS3D02G224400.1"/>
    </source>
</evidence>
<dbReference type="PANTHER" id="PTHR31321:SF72">
    <property type="entry name" value="PECTINESTERASE 11-RELATED"/>
    <property type="match status" value="1"/>
</dbReference>
<comment type="pathway">
    <text evidence="1">Glycan metabolism; pectin degradation; 2-dehydro-3-deoxy-D-gluconate from pectin: step 1/5.</text>
</comment>
<name>A0A3B6GRS4_WHEAT</name>
<feature type="domain" description="Pectinesterase catalytic" evidence="9">
    <location>
        <begin position="66"/>
        <end position="343"/>
    </location>
</feature>
<dbReference type="GO" id="GO:0045490">
    <property type="term" value="P:pectin catabolic process"/>
    <property type="evidence" value="ECO:0000318"/>
    <property type="project" value="GO_Central"/>
</dbReference>
<dbReference type="Gramene" id="TraesNOR3D03G01920110.1">
    <property type="protein sequence ID" value="TraesNOR3D03G01920110.1"/>
    <property type="gene ID" value="TraesNOR3D03G01920110"/>
</dbReference>
<evidence type="ECO:0000256" key="5">
    <source>
        <dbReference type="ARBA" id="ARBA00023085"/>
    </source>
</evidence>
<keyword evidence="4" id="KW-0378">Hydrolase</keyword>
<protein>
    <recommendedName>
        <fullName evidence="3">pectinesterase</fullName>
        <ecNumber evidence="3">3.1.1.11</ecNumber>
    </recommendedName>
</protein>
<comment type="similarity">
    <text evidence="2">Belongs to the pectinesterase family.</text>
</comment>
<reference evidence="10" key="2">
    <citation type="submission" date="2018-10" db="UniProtKB">
        <authorList>
            <consortium name="EnsemblPlants"/>
        </authorList>
    </citation>
    <scope>IDENTIFICATION</scope>
</reference>
<dbReference type="InterPro" id="IPR012334">
    <property type="entry name" value="Pectin_lyas_fold"/>
</dbReference>
<dbReference type="PANTHER" id="PTHR31321">
    <property type="entry name" value="ACYL-COA THIOESTER HYDROLASE YBHC-RELATED"/>
    <property type="match status" value="1"/>
</dbReference>
<reference evidence="10" key="1">
    <citation type="submission" date="2018-08" db="EMBL/GenBank/DDBJ databases">
        <authorList>
            <person name="Rossello M."/>
        </authorList>
    </citation>
    <scope>NUCLEOTIDE SEQUENCE [LARGE SCALE GENOMIC DNA]</scope>
    <source>
        <strain evidence="10">cv. Chinese Spring</strain>
    </source>
</reference>
<dbReference type="EnsemblPlants" id="TraesCS3D02G224400.1">
    <property type="protein sequence ID" value="TraesCS3D02G224400.1"/>
    <property type="gene ID" value="TraesCS3D02G224400"/>
</dbReference>
<dbReference type="FunFam" id="2.160.20.10:FF:000013">
    <property type="entry name" value="Pectinesterase"/>
    <property type="match status" value="1"/>
</dbReference>
<dbReference type="Gramene" id="TraesCAD_scaffold_002079_01G000700.1">
    <property type="protein sequence ID" value="TraesCAD_scaffold_002079_01G000700.1"/>
    <property type="gene ID" value="TraesCAD_scaffold_002079_01G000700"/>
</dbReference>
<dbReference type="Gramene" id="TraesWEE_scaffold_026866_01G000100.1">
    <property type="protein sequence ID" value="TraesWEE_scaffold_026866_01G000100.1"/>
    <property type="gene ID" value="TraesWEE_scaffold_026866_01G000100"/>
</dbReference>
<dbReference type="OrthoDB" id="2019149at2759"/>
<proteinExistence type="inferred from homology"/>
<dbReference type="Gramene" id="TraesRN3D0100572500.2">
    <property type="protein sequence ID" value="TraesRN3D0100572500.2"/>
    <property type="gene ID" value="TraesRN3D0100572500"/>
</dbReference>
<dbReference type="GO" id="GO:0042545">
    <property type="term" value="P:cell wall modification"/>
    <property type="evidence" value="ECO:0007669"/>
    <property type="project" value="InterPro"/>
</dbReference>